<keyword evidence="2" id="KW-0067">ATP-binding</keyword>
<dbReference type="GO" id="GO:0005524">
    <property type="term" value="F:ATP binding"/>
    <property type="evidence" value="ECO:0007669"/>
    <property type="project" value="UniProtKB-KW"/>
</dbReference>
<dbReference type="EMBL" id="DVNB01000050">
    <property type="protein sequence ID" value="HIU57140.1"/>
    <property type="molecule type" value="Genomic_DNA"/>
</dbReference>
<organism evidence="4 5">
    <name type="scientific">Candidatus Ornithomonoglobus merdipullorum</name>
    <dbReference type="NCBI Taxonomy" id="2840895"/>
    <lineage>
        <taxon>Bacteria</taxon>
        <taxon>Bacillati</taxon>
        <taxon>Bacillota</taxon>
        <taxon>Clostridia</taxon>
        <taxon>Candidatus Ornithomonoglobus</taxon>
    </lineage>
</organism>
<dbReference type="PANTHER" id="PTHR20953:SF3">
    <property type="entry name" value="P-LOOP CONTAINING NUCLEOSIDE TRIPHOSPHATE HYDROLASES SUPERFAMILY PROTEIN"/>
    <property type="match status" value="1"/>
</dbReference>
<comment type="caution">
    <text evidence="4">The sequence shown here is derived from an EMBL/GenBank/DDBJ whole genome shotgun (WGS) entry which is preliminary data.</text>
</comment>
<dbReference type="Gene3D" id="3.40.50.300">
    <property type="entry name" value="P-loop containing nucleotide triphosphate hydrolases"/>
    <property type="match status" value="1"/>
</dbReference>
<dbReference type="Proteomes" id="UP000824109">
    <property type="component" value="Unassembled WGS sequence"/>
</dbReference>
<sequence>MYIAVNEVRNGACGILGVLPAQLRRYMCNIDLEGAAELRLIAGQPLSVRYADGDCYVTSHSSLTRIAAGGVRVTREQIGELVERLTGSSLYSVRDEIRNGYITVEGGHRAGIAGTAVTEHGSVEFIRDISAVSIRIANEVIGAADEVMGHIVTPGGIRSALIVSPPGAGKTTMLRDITRQLSLGGYAVSVADERCEIAAMREGRSAFDLGPLTTVTDHCPKAAAMLMLLRSMSPDVIVTDEIGTKADAEAVTSAMNGGVAVIASAHGRDLAQLMRRAETARAAELFELIIVLSRRRGPGTIEEIRENA</sequence>
<dbReference type="AlphaFoldDB" id="A0A9D1SEH4"/>
<dbReference type="SUPFAM" id="SSF52540">
    <property type="entry name" value="P-loop containing nucleoside triphosphate hydrolases"/>
    <property type="match status" value="1"/>
</dbReference>
<evidence type="ECO:0000259" key="3">
    <source>
        <dbReference type="SMART" id="SM00382"/>
    </source>
</evidence>
<dbReference type="PANTHER" id="PTHR20953">
    <property type="entry name" value="KINASE-RELATED"/>
    <property type="match status" value="1"/>
</dbReference>
<gene>
    <name evidence="4" type="ORF">IAA61_04925</name>
</gene>
<evidence type="ECO:0000256" key="2">
    <source>
        <dbReference type="ARBA" id="ARBA00022840"/>
    </source>
</evidence>
<evidence type="ECO:0000313" key="4">
    <source>
        <dbReference type="EMBL" id="HIU57140.1"/>
    </source>
</evidence>
<evidence type="ECO:0000256" key="1">
    <source>
        <dbReference type="ARBA" id="ARBA00022741"/>
    </source>
</evidence>
<dbReference type="InterPro" id="IPR045735">
    <property type="entry name" value="Spore_III_AA_AAA+_ATPase"/>
</dbReference>
<dbReference type="SMART" id="SM00382">
    <property type="entry name" value="AAA"/>
    <property type="match status" value="1"/>
</dbReference>
<dbReference type="InterPro" id="IPR027417">
    <property type="entry name" value="P-loop_NTPase"/>
</dbReference>
<feature type="domain" description="AAA+ ATPase" evidence="3">
    <location>
        <begin position="156"/>
        <end position="292"/>
    </location>
</feature>
<dbReference type="InterPro" id="IPR003593">
    <property type="entry name" value="AAA+_ATPase"/>
</dbReference>
<dbReference type="Pfam" id="PF19568">
    <property type="entry name" value="Spore_III_AA"/>
    <property type="match status" value="1"/>
</dbReference>
<keyword evidence="1" id="KW-0547">Nucleotide-binding</keyword>
<accession>A0A9D1SEH4</accession>
<name>A0A9D1SEH4_9FIRM</name>
<proteinExistence type="predicted"/>
<reference evidence="4" key="1">
    <citation type="submission" date="2020-10" db="EMBL/GenBank/DDBJ databases">
        <authorList>
            <person name="Gilroy R."/>
        </authorList>
    </citation>
    <scope>NUCLEOTIDE SEQUENCE</scope>
    <source>
        <strain evidence="4">USAMLcec3-3695</strain>
    </source>
</reference>
<evidence type="ECO:0000313" key="5">
    <source>
        <dbReference type="Proteomes" id="UP000824109"/>
    </source>
</evidence>
<protein>
    <submittedName>
        <fullName evidence="4">Stage III sporulation protein AA</fullName>
    </submittedName>
</protein>
<reference evidence="4" key="2">
    <citation type="journal article" date="2021" name="PeerJ">
        <title>Extensive microbial diversity within the chicken gut microbiome revealed by metagenomics and culture.</title>
        <authorList>
            <person name="Gilroy R."/>
            <person name="Ravi A."/>
            <person name="Getino M."/>
            <person name="Pursley I."/>
            <person name="Horton D.L."/>
            <person name="Alikhan N.F."/>
            <person name="Baker D."/>
            <person name="Gharbi K."/>
            <person name="Hall N."/>
            <person name="Watson M."/>
            <person name="Adriaenssens E.M."/>
            <person name="Foster-Nyarko E."/>
            <person name="Jarju S."/>
            <person name="Secka A."/>
            <person name="Antonio M."/>
            <person name="Oren A."/>
            <person name="Chaudhuri R.R."/>
            <person name="La Ragione R."/>
            <person name="Hildebrand F."/>
            <person name="Pallen M.J."/>
        </authorList>
    </citation>
    <scope>NUCLEOTIDE SEQUENCE</scope>
    <source>
        <strain evidence="4">USAMLcec3-3695</strain>
    </source>
</reference>